<name>A0A9Q3D0Q2_9BASI</name>
<dbReference type="Proteomes" id="UP000765509">
    <property type="component" value="Unassembled WGS sequence"/>
</dbReference>
<proteinExistence type="predicted"/>
<feature type="compositionally biased region" description="Polar residues" evidence="1">
    <location>
        <begin position="63"/>
        <end position="76"/>
    </location>
</feature>
<keyword evidence="3" id="KW-1185">Reference proteome</keyword>
<feature type="compositionally biased region" description="Polar residues" evidence="1">
    <location>
        <begin position="30"/>
        <end position="41"/>
    </location>
</feature>
<sequence>MDVQSTSNLPPLLPDDTVEENKKKGKRRSSTTYTPGGNPSEPSLPRHVRPEELLSSPTPVPRATSTPATESTTQSIPRRVFLSTPTHPSSLYQEITRVENTGVKIRAKDYSLIFEGNEVEKFIKRMKADAKFKELVEKI</sequence>
<evidence type="ECO:0000313" key="2">
    <source>
        <dbReference type="EMBL" id="MBW0494731.1"/>
    </source>
</evidence>
<protein>
    <submittedName>
        <fullName evidence="2">Uncharacterized protein</fullName>
    </submittedName>
</protein>
<dbReference type="AlphaFoldDB" id="A0A9Q3D0Q2"/>
<feature type="region of interest" description="Disordered" evidence="1">
    <location>
        <begin position="1"/>
        <end position="85"/>
    </location>
</feature>
<evidence type="ECO:0000256" key="1">
    <source>
        <dbReference type="SAM" id="MobiDB-lite"/>
    </source>
</evidence>
<reference evidence="2" key="1">
    <citation type="submission" date="2021-03" db="EMBL/GenBank/DDBJ databases">
        <title>Draft genome sequence of rust myrtle Austropuccinia psidii MF-1, a brazilian biotype.</title>
        <authorList>
            <person name="Quecine M.C."/>
            <person name="Pachon D.M.R."/>
            <person name="Bonatelli M.L."/>
            <person name="Correr F.H."/>
            <person name="Franceschini L.M."/>
            <person name="Leite T.F."/>
            <person name="Margarido G.R.A."/>
            <person name="Almeida C.A."/>
            <person name="Ferrarezi J.A."/>
            <person name="Labate C.A."/>
        </authorList>
    </citation>
    <scope>NUCLEOTIDE SEQUENCE</scope>
    <source>
        <strain evidence="2">MF-1</strain>
    </source>
</reference>
<accession>A0A9Q3D0Q2</accession>
<organism evidence="2 3">
    <name type="scientific">Austropuccinia psidii MF-1</name>
    <dbReference type="NCBI Taxonomy" id="1389203"/>
    <lineage>
        <taxon>Eukaryota</taxon>
        <taxon>Fungi</taxon>
        <taxon>Dikarya</taxon>
        <taxon>Basidiomycota</taxon>
        <taxon>Pucciniomycotina</taxon>
        <taxon>Pucciniomycetes</taxon>
        <taxon>Pucciniales</taxon>
        <taxon>Sphaerophragmiaceae</taxon>
        <taxon>Austropuccinia</taxon>
    </lineage>
</organism>
<gene>
    <name evidence="2" type="ORF">O181_034446</name>
</gene>
<comment type="caution">
    <text evidence="2">The sequence shown here is derived from an EMBL/GenBank/DDBJ whole genome shotgun (WGS) entry which is preliminary data.</text>
</comment>
<dbReference type="EMBL" id="AVOT02012711">
    <property type="protein sequence ID" value="MBW0494731.1"/>
    <property type="molecule type" value="Genomic_DNA"/>
</dbReference>
<evidence type="ECO:0000313" key="3">
    <source>
        <dbReference type="Proteomes" id="UP000765509"/>
    </source>
</evidence>